<keyword evidence="4 9" id="KW-0223">Dioxygenase</keyword>
<comment type="cofactor">
    <cofactor evidence="9">
        <name>Fe cation</name>
        <dbReference type="ChEBI" id="CHEBI:24875"/>
    </cofactor>
    <text evidence="9">Binds 1 Fe cation per subunit.</text>
</comment>
<feature type="binding site" evidence="8">
    <location>
        <position position="111"/>
    </location>
    <ligand>
        <name>Fe cation</name>
        <dbReference type="ChEBI" id="CHEBI:24875"/>
        <note>catalytic</note>
    </ligand>
</feature>
<dbReference type="STRING" id="1036612.A0A1L9T9K8"/>
<comment type="catalytic activity">
    <reaction evidence="9">
        <text>L-cysteine + O2 = 3-sulfino-L-alanine + H(+)</text>
        <dbReference type="Rhea" id="RHEA:20441"/>
        <dbReference type="ChEBI" id="CHEBI:15378"/>
        <dbReference type="ChEBI" id="CHEBI:15379"/>
        <dbReference type="ChEBI" id="CHEBI:35235"/>
        <dbReference type="ChEBI" id="CHEBI:61085"/>
        <dbReference type="EC" id="1.13.11.20"/>
    </reaction>
</comment>
<dbReference type="RefSeq" id="XP_040699861.1">
    <property type="nucleotide sequence ID" value="XM_040847603.1"/>
</dbReference>
<feature type="binding site" evidence="8">
    <location>
        <position position="165"/>
    </location>
    <ligand>
        <name>Fe cation</name>
        <dbReference type="ChEBI" id="CHEBI:24875"/>
        <note>catalytic</note>
    </ligand>
</feature>
<organism evidence="10 11">
    <name type="scientific">Aspergillus sydowii CBS 593.65</name>
    <dbReference type="NCBI Taxonomy" id="1036612"/>
    <lineage>
        <taxon>Eukaryota</taxon>
        <taxon>Fungi</taxon>
        <taxon>Dikarya</taxon>
        <taxon>Ascomycota</taxon>
        <taxon>Pezizomycotina</taxon>
        <taxon>Eurotiomycetes</taxon>
        <taxon>Eurotiomycetidae</taxon>
        <taxon>Eurotiales</taxon>
        <taxon>Aspergillaceae</taxon>
        <taxon>Aspergillus</taxon>
        <taxon>Aspergillus subgen. Nidulantes</taxon>
    </lineage>
</organism>
<dbReference type="PANTHER" id="PTHR12918:SF1">
    <property type="entry name" value="CYSTEINE DIOXYGENASE TYPE 1"/>
    <property type="match status" value="1"/>
</dbReference>
<sequence length="220" mass="24496">MSILSRPTVPVTDKLGHRHEQLPKKYSLDDLVRDVKAYLGDSNGISSSDIDKNYLISLVKKYEASDGGWTQFYHNDPQKNYTRNAIENINRKANILLLVWNPEKGSPIHDHANAHCIMKVLAGNLTETVYAAPEGSGSSAPLQIKSETTHSRNDVTYIADDIGLHRVYNPHPTKVAVSLHLYTPPNAADYGYHIFDEATGKSSYVPQARAILRPDNETSE</sequence>
<dbReference type="Gene3D" id="2.60.120.10">
    <property type="entry name" value="Jelly Rolls"/>
    <property type="match status" value="1"/>
</dbReference>
<evidence type="ECO:0000256" key="5">
    <source>
        <dbReference type="ARBA" id="ARBA00023002"/>
    </source>
</evidence>
<dbReference type="CDD" id="cd10548">
    <property type="entry name" value="cupin_CDO"/>
    <property type="match status" value="1"/>
</dbReference>
<dbReference type="EC" id="1.13.11.20" evidence="2 9"/>
<dbReference type="OrthoDB" id="543511at2759"/>
<evidence type="ECO:0000256" key="4">
    <source>
        <dbReference type="ARBA" id="ARBA00022964"/>
    </source>
</evidence>
<evidence type="ECO:0000256" key="1">
    <source>
        <dbReference type="ARBA" id="ARBA00006622"/>
    </source>
</evidence>
<evidence type="ECO:0000256" key="8">
    <source>
        <dbReference type="PIRSR" id="PIRSR610300-51"/>
    </source>
</evidence>
<name>A0A1L9T9K8_9EURO</name>
<keyword evidence="6 8" id="KW-0408">Iron</keyword>
<evidence type="ECO:0000256" key="9">
    <source>
        <dbReference type="RuleBase" id="RU366010"/>
    </source>
</evidence>
<evidence type="ECO:0000256" key="3">
    <source>
        <dbReference type="ARBA" id="ARBA00022723"/>
    </source>
</evidence>
<evidence type="ECO:0000256" key="7">
    <source>
        <dbReference type="PIRSR" id="PIRSR610300-50"/>
    </source>
</evidence>
<evidence type="ECO:0000256" key="6">
    <source>
        <dbReference type="ARBA" id="ARBA00023004"/>
    </source>
</evidence>
<feature type="cross-link" description="3'-(S-cysteinyl)-tyrosine (Cys-Tyr)" evidence="7">
    <location>
        <begin position="116"/>
        <end position="182"/>
    </location>
</feature>
<keyword evidence="7" id="KW-0883">Thioether bond</keyword>
<protein>
    <recommendedName>
        <fullName evidence="2 9">Cysteine dioxygenase</fullName>
        <ecNumber evidence="2 9">1.13.11.20</ecNumber>
    </recommendedName>
</protein>
<keyword evidence="3 8" id="KW-0479">Metal-binding</keyword>
<feature type="binding site" evidence="8">
    <location>
        <position position="109"/>
    </location>
    <ligand>
        <name>Fe cation</name>
        <dbReference type="ChEBI" id="CHEBI:24875"/>
        <note>catalytic</note>
    </ligand>
</feature>
<dbReference type="InterPro" id="IPR014710">
    <property type="entry name" value="RmlC-like_jellyroll"/>
</dbReference>
<keyword evidence="11" id="KW-1185">Reference proteome</keyword>
<dbReference type="InterPro" id="IPR010300">
    <property type="entry name" value="CDO_1"/>
</dbReference>
<proteinExistence type="inferred from homology"/>
<dbReference type="Proteomes" id="UP000184356">
    <property type="component" value="Unassembled WGS sequence"/>
</dbReference>
<dbReference type="InterPro" id="IPR011051">
    <property type="entry name" value="RmlC_Cupin_sf"/>
</dbReference>
<dbReference type="GO" id="GO:0019448">
    <property type="term" value="P:L-cysteine catabolic process"/>
    <property type="evidence" value="ECO:0007669"/>
    <property type="project" value="TreeGrafter"/>
</dbReference>
<dbReference type="GO" id="GO:0017172">
    <property type="term" value="F:cysteine dioxygenase activity"/>
    <property type="evidence" value="ECO:0007669"/>
    <property type="project" value="UniProtKB-UniRule"/>
</dbReference>
<accession>A0A1L9T9K8</accession>
<dbReference type="VEuPathDB" id="FungiDB:ASPSYDRAFT_48325"/>
<evidence type="ECO:0000256" key="2">
    <source>
        <dbReference type="ARBA" id="ARBA00013133"/>
    </source>
</evidence>
<keyword evidence="5 9" id="KW-0560">Oxidoreductase</keyword>
<dbReference type="AlphaFoldDB" id="A0A1L9T9K8"/>
<dbReference type="GeneID" id="63763676"/>
<reference evidence="11" key="1">
    <citation type="journal article" date="2017" name="Genome Biol.">
        <title>Comparative genomics reveals high biological diversity and specific adaptations in the industrially and medically important fungal genus Aspergillus.</title>
        <authorList>
            <person name="de Vries R.P."/>
            <person name="Riley R."/>
            <person name="Wiebenga A."/>
            <person name="Aguilar-Osorio G."/>
            <person name="Amillis S."/>
            <person name="Uchima C.A."/>
            <person name="Anderluh G."/>
            <person name="Asadollahi M."/>
            <person name="Askin M."/>
            <person name="Barry K."/>
            <person name="Battaglia E."/>
            <person name="Bayram O."/>
            <person name="Benocci T."/>
            <person name="Braus-Stromeyer S.A."/>
            <person name="Caldana C."/>
            <person name="Canovas D."/>
            <person name="Cerqueira G.C."/>
            <person name="Chen F."/>
            <person name="Chen W."/>
            <person name="Choi C."/>
            <person name="Clum A."/>
            <person name="Dos Santos R.A."/>
            <person name="Damasio A.R."/>
            <person name="Diallinas G."/>
            <person name="Emri T."/>
            <person name="Fekete E."/>
            <person name="Flipphi M."/>
            <person name="Freyberg S."/>
            <person name="Gallo A."/>
            <person name="Gournas C."/>
            <person name="Habgood R."/>
            <person name="Hainaut M."/>
            <person name="Harispe M.L."/>
            <person name="Henrissat B."/>
            <person name="Hilden K.S."/>
            <person name="Hope R."/>
            <person name="Hossain A."/>
            <person name="Karabika E."/>
            <person name="Karaffa L."/>
            <person name="Karanyi Z."/>
            <person name="Krasevec N."/>
            <person name="Kuo A."/>
            <person name="Kusch H."/>
            <person name="LaButti K."/>
            <person name="Lagendijk E.L."/>
            <person name="Lapidus A."/>
            <person name="Levasseur A."/>
            <person name="Lindquist E."/>
            <person name="Lipzen A."/>
            <person name="Logrieco A.F."/>
            <person name="MacCabe A."/>
            <person name="Maekelae M.R."/>
            <person name="Malavazi I."/>
            <person name="Melin P."/>
            <person name="Meyer V."/>
            <person name="Mielnichuk N."/>
            <person name="Miskei M."/>
            <person name="Molnar A.P."/>
            <person name="Mule G."/>
            <person name="Ngan C.Y."/>
            <person name="Orejas M."/>
            <person name="Orosz E."/>
            <person name="Ouedraogo J.P."/>
            <person name="Overkamp K.M."/>
            <person name="Park H.-S."/>
            <person name="Perrone G."/>
            <person name="Piumi F."/>
            <person name="Punt P.J."/>
            <person name="Ram A.F."/>
            <person name="Ramon A."/>
            <person name="Rauscher S."/>
            <person name="Record E."/>
            <person name="Riano-Pachon D.M."/>
            <person name="Robert V."/>
            <person name="Roehrig J."/>
            <person name="Ruller R."/>
            <person name="Salamov A."/>
            <person name="Salih N.S."/>
            <person name="Samson R.A."/>
            <person name="Sandor E."/>
            <person name="Sanguinetti M."/>
            <person name="Schuetze T."/>
            <person name="Sepcic K."/>
            <person name="Shelest E."/>
            <person name="Sherlock G."/>
            <person name="Sophianopoulou V."/>
            <person name="Squina F.M."/>
            <person name="Sun H."/>
            <person name="Susca A."/>
            <person name="Todd R.B."/>
            <person name="Tsang A."/>
            <person name="Unkles S.E."/>
            <person name="van de Wiele N."/>
            <person name="van Rossen-Uffink D."/>
            <person name="Oliveira J.V."/>
            <person name="Vesth T.C."/>
            <person name="Visser J."/>
            <person name="Yu J.-H."/>
            <person name="Zhou M."/>
            <person name="Andersen M.R."/>
            <person name="Archer D.B."/>
            <person name="Baker S.E."/>
            <person name="Benoit I."/>
            <person name="Brakhage A.A."/>
            <person name="Braus G.H."/>
            <person name="Fischer R."/>
            <person name="Frisvad J.C."/>
            <person name="Goldman G.H."/>
            <person name="Houbraken J."/>
            <person name="Oakley B."/>
            <person name="Pocsi I."/>
            <person name="Scazzocchio C."/>
            <person name="Seiboth B."/>
            <person name="vanKuyk P.A."/>
            <person name="Wortman J."/>
            <person name="Dyer P.S."/>
            <person name="Grigoriev I.V."/>
        </authorList>
    </citation>
    <scope>NUCLEOTIDE SEQUENCE [LARGE SCALE GENOMIC DNA]</scope>
    <source>
        <strain evidence="11">CBS 593.65</strain>
    </source>
</reference>
<dbReference type="Pfam" id="PF05995">
    <property type="entry name" value="CDO_I"/>
    <property type="match status" value="1"/>
</dbReference>
<dbReference type="EMBL" id="KV878591">
    <property type="protein sequence ID" value="OJJ56055.1"/>
    <property type="molecule type" value="Genomic_DNA"/>
</dbReference>
<dbReference type="PANTHER" id="PTHR12918">
    <property type="entry name" value="CYSTEINE DIOXYGENASE"/>
    <property type="match status" value="1"/>
</dbReference>
<gene>
    <name evidence="10" type="ORF">ASPSYDRAFT_48325</name>
</gene>
<comment type="similarity">
    <text evidence="1 9">Belongs to the cysteine dioxygenase family.</text>
</comment>
<evidence type="ECO:0000313" key="10">
    <source>
        <dbReference type="EMBL" id="OJJ56055.1"/>
    </source>
</evidence>
<dbReference type="SUPFAM" id="SSF51182">
    <property type="entry name" value="RmlC-like cupins"/>
    <property type="match status" value="1"/>
</dbReference>
<dbReference type="GO" id="GO:0008198">
    <property type="term" value="F:ferrous iron binding"/>
    <property type="evidence" value="ECO:0007669"/>
    <property type="project" value="TreeGrafter"/>
</dbReference>
<evidence type="ECO:0000313" key="11">
    <source>
        <dbReference type="Proteomes" id="UP000184356"/>
    </source>
</evidence>